<evidence type="ECO:0000313" key="2">
    <source>
        <dbReference type="EMBL" id="KAF2027180.1"/>
    </source>
</evidence>
<protein>
    <submittedName>
        <fullName evidence="2">Class I glutamine amidotransferase-like protein</fullName>
    </submittedName>
</protein>
<reference evidence="2" key="1">
    <citation type="journal article" date="2020" name="Stud. Mycol.">
        <title>101 Dothideomycetes genomes: a test case for predicting lifestyles and emergence of pathogens.</title>
        <authorList>
            <person name="Haridas S."/>
            <person name="Albert R."/>
            <person name="Binder M."/>
            <person name="Bloem J."/>
            <person name="Labutti K."/>
            <person name="Salamov A."/>
            <person name="Andreopoulos B."/>
            <person name="Baker S."/>
            <person name="Barry K."/>
            <person name="Bills G."/>
            <person name="Bluhm B."/>
            <person name="Cannon C."/>
            <person name="Castanera R."/>
            <person name="Culley D."/>
            <person name="Daum C."/>
            <person name="Ezra D."/>
            <person name="Gonzalez J."/>
            <person name="Henrissat B."/>
            <person name="Kuo A."/>
            <person name="Liang C."/>
            <person name="Lipzen A."/>
            <person name="Lutzoni F."/>
            <person name="Magnuson J."/>
            <person name="Mondo S."/>
            <person name="Nolan M."/>
            <person name="Ohm R."/>
            <person name="Pangilinan J."/>
            <person name="Park H.-J."/>
            <person name="Ramirez L."/>
            <person name="Alfaro M."/>
            <person name="Sun H."/>
            <person name="Tritt A."/>
            <person name="Yoshinaga Y."/>
            <person name="Zwiers L.-H."/>
            <person name="Turgeon B."/>
            <person name="Goodwin S."/>
            <person name="Spatafora J."/>
            <person name="Crous P."/>
            <person name="Grigoriev I."/>
        </authorList>
    </citation>
    <scope>NUCLEOTIDE SEQUENCE</scope>
    <source>
        <strain evidence="2">CBS 110217</strain>
    </source>
</reference>
<dbReference type="PANTHER" id="PTHR43130:SF3">
    <property type="entry name" value="HTH-TYPE TRANSCRIPTIONAL REGULATOR RV1931C"/>
    <property type="match status" value="1"/>
</dbReference>
<dbReference type="AlphaFoldDB" id="A0A9P4LJF2"/>
<comment type="caution">
    <text evidence="2">The sequence shown here is derived from an EMBL/GenBank/DDBJ whole genome shotgun (WGS) entry which is preliminary data.</text>
</comment>
<name>A0A9P4LJF2_9PLEO</name>
<evidence type="ECO:0000313" key="3">
    <source>
        <dbReference type="Proteomes" id="UP000799777"/>
    </source>
</evidence>
<accession>A0A9P4LJF2</accession>
<feature type="domain" description="DJ-1/PfpI" evidence="1">
    <location>
        <begin position="5"/>
        <end position="153"/>
    </location>
</feature>
<dbReference type="InterPro" id="IPR002818">
    <property type="entry name" value="DJ-1/PfpI"/>
</dbReference>
<dbReference type="InterPro" id="IPR029062">
    <property type="entry name" value="Class_I_gatase-like"/>
</dbReference>
<dbReference type="PANTHER" id="PTHR43130">
    <property type="entry name" value="ARAC-FAMILY TRANSCRIPTIONAL REGULATOR"/>
    <property type="match status" value="1"/>
</dbReference>
<dbReference type="Proteomes" id="UP000799777">
    <property type="component" value="Unassembled WGS sequence"/>
</dbReference>
<dbReference type="InterPro" id="IPR052158">
    <property type="entry name" value="INH-QAR"/>
</dbReference>
<dbReference type="OrthoDB" id="543156at2759"/>
<sequence length="229" mass="24694">MAPFKVAVYLYPHADILDFSGPTEIYSCRPFDGPGQFKITSFAHHERIETESGAMTYVPNATFKEIEAKIEEFDILVIPGAAFDQVSSLIKTKEGKELSALLRKFVASKPTHELGKRVLQSVCSGSILLAASGVLAGRNITTHHLGFDMLKKVADEAAGADSKVNIVKTRWVDAGSTEAGVRIINAGGVSSGIDSTLWIVEQLAGKQAADWAAKIAEFEPRSKGWSEGQ</sequence>
<keyword evidence="3" id="KW-1185">Reference proteome</keyword>
<organism evidence="2 3">
    <name type="scientific">Setomelanomma holmii</name>
    <dbReference type="NCBI Taxonomy" id="210430"/>
    <lineage>
        <taxon>Eukaryota</taxon>
        <taxon>Fungi</taxon>
        <taxon>Dikarya</taxon>
        <taxon>Ascomycota</taxon>
        <taxon>Pezizomycotina</taxon>
        <taxon>Dothideomycetes</taxon>
        <taxon>Pleosporomycetidae</taxon>
        <taxon>Pleosporales</taxon>
        <taxon>Pleosporineae</taxon>
        <taxon>Phaeosphaeriaceae</taxon>
        <taxon>Setomelanomma</taxon>
    </lineage>
</organism>
<dbReference type="SUPFAM" id="SSF52317">
    <property type="entry name" value="Class I glutamine amidotransferase-like"/>
    <property type="match status" value="1"/>
</dbReference>
<dbReference type="Gene3D" id="3.40.50.880">
    <property type="match status" value="1"/>
</dbReference>
<gene>
    <name evidence="2" type="ORF">EK21DRAFT_102727</name>
</gene>
<evidence type="ECO:0000259" key="1">
    <source>
        <dbReference type="Pfam" id="PF01965"/>
    </source>
</evidence>
<proteinExistence type="predicted"/>
<dbReference type="EMBL" id="ML978230">
    <property type="protein sequence ID" value="KAF2027180.1"/>
    <property type="molecule type" value="Genomic_DNA"/>
</dbReference>
<keyword evidence="2" id="KW-0315">Glutamine amidotransferase</keyword>
<dbReference type="Pfam" id="PF01965">
    <property type="entry name" value="DJ-1_PfpI"/>
    <property type="match status" value="1"/>
</dbReference>